<evidence type="ECO:0000313" key="2">
    <source>
        <dbReference type="Proteomes" id="UP000324222"/>
    </source>
</evidence>
<reference evidence="1 2" key="1">
    <citation type="submission" date="2019-05" db="EMBL/GenBank/DDBJ databases">
        <title>Another draft genome of Portunus trituberculatus and its Hox gene families provides insights of decapod evolution.</title>
        <authorList>
            <person name="Jeong J.-H."/>
            <person name="Song I."/>
            <person name="Kim S."/>
            <person name="Choi T."/>
            <person name="Kim D."/>
            <person name="Ryu S."/>
            <person name="Kim W."/>
        </authorList>
    </citation>
    <scope>NUCLEOTIDE SEQUENCE [LARGE SCALE GENOMIC DNA]</scope>
    <source>
        <tissue evidence="1">Muscle</tissue>
    </source>
</reference>
<evidence type="ECO:0000313" key="1">
    <source>
        <dbReference type="EMBL" id="MPC74713.1"/>
    </source>
</evidence>
<organism evidence="1 2">
    <name type="scientific">Portunus trituberculatus</name>
    <name type="common">Swimming crab</name>
    <name type="synonym">Neptunus trituberculatus</name>
    <dbReference type="NCBI Taxonomy" id="210409"/>
    <lineage>
        <taxon>Eukaryota</taxon>
        <taxon>Metazoa</taxon>
        <taxon>Ecdysozoa</taxon>
        <taxon>Arthropoda</taxon>
        <taxon>Crustacea</taxon>
        <taxon>Multicrustacea</taxon>
        <taxon>Malacostraca</taxon>
        <taxon>Eumalacostraca</taxon>
        <taxon>Eucarida</taxon>
        <taxon>Decapoda</taxon>
        <taxon>Pleocyemata</taxon>
        <taxon>Brachyura</taxon>
        <taxon>Eubrachyura</taxon>
        <taxon>Portunoidea</taxon>
        <taxon>Portunidae</taxon>
        <taxon>Portuninae</taxon>
        <taxon>Portunus</taxon>
    </lineage>
</organism>
<comment type="caution">
    <text evidence="1">The sequence shown here is derived from an EMBL/GenBank/DDBJ whole genome shotgun (WGS) entry which is preliminary data.</text>
</comment>
<sequence>MGGWVNATVTTTTCVPSSPAPHPRLVLMSGSPISLRSILDTLGYCGITLFRPHLSRAPRVLPPPPRDMLRPSFVLLIKENQINLD</sequence>
<dbReference type="AlphaFoldDB" id="A0A5B7HXN0"/>
<dbReference type="Proteomes" id="UP000324222">
    <property type="component" value="Unassembled WGS sequence"/>
</dbReference>
<gene>
    <name evidence="1" type="ORF">E2C01_069087</name>
</gene>
<accession>A0A5B7HXN0</accession>
<dbReference type="EMBL" id="VSRR010039547">
    <property type="protein sequence ID" value="MPC74713.1"/>
    <property type="molecule type" value="Genomic_DNA"/>
</dbReference>
<keyword evidence="2" id="KW-1185">Reference proteome</keyword>
<protein>
    <submittedName>
        <fullName evidence="1">Uncharacterized protein</fullName>
    </submittedName>
</protein>
<proteinExistence type="predicted"/>
<name>A0A5B7HXN0_PORTR</name>